<evidence type="ECO:0000256" key="1">
    <source>
        <dbReference type="SAM" id="MobiDB-lite"/>
    </source>
</evidence>
<dbReference type="STRING" id="321339.SAMN05444340_1174"/>
<feature type="region of interest" description="Disordered" evidence="1">
    <location>
        <begin position="1"/>
        <end position="20"/>
    </location>
</feature>
<dbReference type="AlphaFoldDB" id="A0A1H3MFS7"/>
<dbReference type="Proteomes" id="UP000199286">
    <property type="component" value="Unassembled WGS sequence"/>
</dbReference>
<sequence>MQPHFNGTFPPSDGSLAELGWPRKIPALDHSVQGGPAKSDSFLDFRSAQYSINHPYSFQ</sequence>
<dbReference type="EMBL" id="FNPF01000017">
    <property type="protein sequence ID" value="SDY75567.1"/>
    <property type="molecule type" value="Genomic_DNA"/>
</dbReference>
<evidence type="ECO:0000313" key="3">
    <source>
        <dbReference type="Proteomes" id="UP000199286"/>
    </source>
</evidence>
<proteinExistence type="predicted"/>
<organism evidence="2 3">
    <name type="scientific">Citreimonas salinaria</name>
    <dbReference type="NCBI Taxonomy" id="321339"/>
    <lineage>
        <taxon>Bacteria</taxon>
        <taxon>Pseudomonadati</taxon>
        <taxon>Pseudomonadota</taxon>
        <taxon>Alphaproteobacteria</taxon>
        <taxon>Rhodobacterales</taxon>
        <taxon>Roseobacteraceae</taxon>
        <taxon>Citreimonas</taxon>
    </lineage>
</organism>
<protein>
    <submittedName>
        <fullName evidence="2">Uncharacterized protein</fullName>
    </submittedName>
</protein>
<reference evidence="2 3" key="1">
    <citation type="submission" date="2016-10" db="EMBL/GenBank/DDBJ databases">
        <authorList>
            <person name="de Groot N.N."/>
        </authorList>
    </citation>
    <scope>NUCLEOTIDE SEQUENCE [LARGE SCALE GENOMIC DNA]</scope>
    <source>
        <strain evidence="2 3">DSM 26880</strain>
    </source>
</reference>
<keyword evidence="3" id="KW-1185">Reference proteome</keyword>
<accession>A0A1H3MFS7</accession>
<evidence type="ECO:0000313" key="2">
    <source>
        <dbReference type="EMBL" id="SDY75567.1"/>
    </source>
</evidence>
<gene>
    <name evidence="2" type="ORF">SAMN05444340_1174</name>
</gene>
<name>A0A1H3MFS7_9RHOB</name>